<dbReference type="PANTHER" id="PTHR31151:SF0">
    <property type="entry name" value="PROLINE-TRNA LIGASE (DUF1680)"/>
    <property type="match status" value="1"/>
</dbReference>
<dbReference type="SUPFAM" id="SSF48208">
    <property type="entry name" value="Six-hairpin glycosidases"/>
    <property type="match status" value="1"/>
</dbReference>
<feature type="domain" description="Non-reducing end beta-L-arabinofuranosidase-like GH127 middle" evidence="5">
    <location>
        <begin position="420"/>
        <end position="513"/>
    </location>
</feature>
<dbReference type="Pfam" id="PF20620">
    <property type="entry name" value="DUF6805"/>
    <property type="match status" value="1"/>
</dbReference>
<evidence type="ECO:0000259" key="5">
    <source>
        <dbReference type="Pfam" id="PF20736"/>
    </source>
</evidence>
<dbReference type="Pfam" id="PF20736">
    <property type="entry name" value="Glyco_hydro127M"/>
    <property type="match status" value="1"/>
</dbReference>
<dbReference type="PANTHER" id="PTHR31151">
    <property type="entry name" value="PROLINE-TRNA LIGASE (DUF1680)"/>
    <property type="match status" value="1"/>
</dbReference>
<feature type="chain" id="PRO_5040869995" evidence="1">
    <location>
        <begin position="18"/>
        <end position="786"/>
    </location>
</feature>
<evidence type="ECO:0000259" key="3">
    <source>
        <dbReference type="Pfam" id="PF16375"/>
    </source>
</evidence>
<gene>
    <name evidence="6" type="ORF">NJR55_00250</name>
</gene>
<evidence type="ECO:0000259" key="2">
    <source>
        <dbReference type="Pfam" id="PF07944"/>
    </source>
</evidence>
<protein>
    <submittedName>
        <fullName evidence="6">Glycoside hydrolase family 127 protein</fullName>
    </submittedName>
</protein>
<feature type="signal peptide" evidence="1">
    <location>
        <begin position="1"/>
        <end position="17"/>
    </location>
</feature>
<dbReference type="GO" id="GO:0005975">
    <property type="term" value="P:carbohydrate metabolic process"/>
    <property type="evidence" value="ECO:0007669"/>
    <property type="project" value="InterPro"/>
</dbReference>
<evidence type="ECO:0000313" key="7">
    <source>
        <dbReference type="Proteomes" id="UP001139474"/>
    </source>
</evidence>
<keyword evidence="7" id="KW-1185">Reference proteome</keyword>
<dbReference type="EMBL" id="JAMZDE010000001">
    <property type="protein sequence ID" value="MCP1338008.1"/>
    <property type="molecule type" value="Genomic_DNA"/>
</dbReference>
<evidence type="ECO:0000259" key="4">
    <source>
        <dbReference type="Pfam" id="PF20620"/>
    </source>
</evidence>
<proteinExistence type="predicted"/>
<feature type="domain" description="Non-reducing end beta-L-arabinofuranosidase-like GH127 catalytic" evidence="2">
    <location>
        <begin position="30"/>
        <end position="409"/>
    </location>
</feature>
<dbReference type="InterPro" id="IPR008928">
    <property type="entry name" value="6-hairpin_glycosidase_sf"/>
</dbReference>
<organism evidence="6 7">
    <name type="scientific">Idiomarina rhizosphaerae</name>
    <dbReference type="NCBI Taxonomy" id="2961572"/>
    <lineage>
        <taxon>Bacteria</taxon>
        <taxon>Pseudomonadati</taxon>
        <taxon>Pseudomonadota</taxon>
        <taxon>Gammaproteobacteria</taxon>
        <taxon>Alteromonadales</taxon>
        <taxon>Idiomarinaceae</taxon>
        <taxon>Idiomarina</taxon>
    </lineage>
</organism>
<evidence type="ECO:0000256" key="1">
    <source>
        <dbReference type="SAM" id="SignalP"/>
    </source>
</evidence>
<dbReference type="InterPro" id="IPR046544">
    <property type="entry name" value="GH146_SB_dom"/>
</dbReference>
<dbReference type="InterPro" id="IPR049046">
    <property type="entry name" value="Beta-AFase-like_GH127_middle"/>
</dbReference>
<dbReference type="AlphaFoldDB" id="A0A9X2JQP5"/>
<dbReference type="Pfam" id="PF16375">
    <property type="entry name" value="DUF4986"/>
    <property type="match status" value="1"/>
</dbReference>
<feature type="domain" description="DUF4986" evidence="3">
    <location>
        <begin position="548"/>
        <end position="626"/>
    </location>
</feature>
<dbReference type="Proteomes" id="UP001139474">
    <property type="component" value="Unassembled WGS sequence"/>
</dbReference>
<keyword evidence="6" id="KW-0378">Hydrolase</keyword>
<reference evidence="6" key="1">
    <citation type="submission" date="2022-06" db="EMBL/GenBank/DDBJ databases">
        <title>Idiomarina rhizosphaerae M1R2S28.</title>
        <authorList>
            <person name="Sun J.-Q."/>
            <person name="Li L.-F."/>
        </authorList>
    </citation>
    <scope>NUCLEOTIDE SEQUENCE</scope>
    <source>
        <strain evidence="6">M1R2S28</strain>
    </source>
</reference>
<dbReference type="InterPro" id="IPR032275">
    <property type="entry name" value="DUF4986"/>
</dbReference>
<dbReference type="CDD" id="cd02795">
    <property type="entry name" value="CBM6-CBM35-CBM36_like"/>
    <property type="match status" value="1"/>
</dbReference>
<dbReference type="Pfam" id="PF07944">
    <property type="entry name" value="Beta-AFase-like_GH127_cat"/>
    <property type="match status" value="1"/>
</dbReference>
<keyword evidence="1" id="KW-0732">Signal</keyword>
<evidence type="ECO:0000313" key="6">
    <source>
        <dbReference type="EMBL" id="MCP1338008.1"/>
    </source>
</evidence>
<name>A0A9X2JQP5_9GAMM</name>
<dbReference type="InterPro" id="IPR012878">
    <property type="entry name" value="Beta-AFase-like_GH127_cat"/>
</dbReference>
<comment type="caution">
    <text evidence="6">The sequence shown here is derived from an EMBL/GenBank/DDBJ whole genome shotgun (WGS) entry which is preliminary data.</text>
</comment>
<accession>A0A9X2JQP5</accession>
<dbReference type="GO" id="GO:0016787">
    <property type="term" value="F:hydrolase activity"/>
    <property type="evidence" value="ECO:0007669"/>
    <property type="project" value="UniProtKB-KW"/>
</dbReference>
<sequence length="786" mass="89207">MKYLIPLLLALSFLSHAQSQSVETVPLQKVSLLPSPFKHAQDTNLNYLLELDADRLLAPYRQQAGIESPEPSYGNWEGDGLGGHIGGHYLSGLALTYAATGNEEIHQRLQYMLNSLAEVQKANGNGYLGGIPGGEAMWEEIQAGNIDADLFVLNDKWVPWYNLDKVYAGLRDVYRYTDNEKALDMLLALTDWTIELVSELSDEQIQQMLVSEHGGLNIVFADLYEITGEEKYLHLARQFSHQQILQPLSQHKDQLDGLHANTQIPKVVGFERVHGVAGDEAYGEAAEYFWRNVVKKRTVAIGGNSVREHFHDSDDFSDMIEDVEGPETCNSYNMLKLSRLLYQRGAETRYIDYYERTLYNHILSSQHPQSGGLVYFTPMRPNHYRVYSAVHDAMWCCVGSGIESHAKYGRMIYASDEQSLYVNLFIPSRLQWQERGLDLTMNTRFPDDDSVTITFNQKTDVALKLRYPRWVEGGQISLSINGEAQEVTASPGEYIELQRDWQTDDKVQLQLPMQLSLEQMPDKSDYYAVLFGPIVLAAKTDPMPGEQLNFVADDSRMGHIAQGEQCPLESVPMFVADSPDFLDKIKPVPGEPLTFEVNDLLQPAQNGSTRLIPFFRLHDSRYMLYWPYSPEEKVEQFRAAQSSLSEERQQLEELTVDSLIPGEQQPEADHYFKGEETRAGVNNGDHWRDASGWFSYEMKNPEGQARVLRLTYFGGDSDRRFDVLVNGEQLTSVHLKGEQGAKLFSREYELPEELHDESTLTVRFEAHEGSIAGGIYGVRLLRHAVE</sequence>
<dbReference type="RefSeq" id="WP_253616769.1">
    <property type="nucleotide sequence ID" value="NZ_JAMZDE010000001.1"/>
</dbReference>
<feature type="domain" description="Glycoside hydrolase GH146 substrate-binding" evidence="4">
    <location>
        <begin position="650"/>
        <end position="781"/>
    </location>
</feature>